<dbReference type="OrthoDB" id="5459937at2"/>
<dbReference type="PANTHER" id="PTHR43072:SF8">
    <property type="entry name" value="ACYLTRANSFERASE FABY-RELATED"/>
    <property type="match status" value="1"/>
</dbReference>
<dbReference type="CDD" id="cd04301">
    <property type="entry name" value="NAT_SF"/>
    <property type="match status" value="1"/>
</dbReference>
<evidence type="ECO:0000313" key="3">
    <source>
        <dbReference type="Proteomes" id="UP000238196"/>
    </source>
</evidence>
<evidence type="ECO:0000259" key="1">
    <source>
        <dbReference type="PROSITE" id="PS51186"/>
    </source>
</evidence>
<dbReference type="Gene3D" id="3.40.630.30">
    <property type="match status" value="1"/>
</dbReference>
<organism evidence="2 3">
    <name type="scientific">Proteobacteria bacterium 228</name>
    <dbReference type="NCBI Taxonomy" id="2083153"/>
    <lineage>
        <taxon>Bacteria</taxon>
        <taxon>Pseudomonadati</taxon>
        <taxon>Pseudomonadota</taxon>
    </lineage>
</organism>
<evidence type="ECO:0000313" key="2">
    <source>
        <dbReference type="EMBL" id="PPC78337.1"/>
    </source>
</evidence>
<dbReference type="Pfam" id="PF13420">
    <property type="entry name" value="Acetyltransf_4"/>
    <property type="match status" value="1"/>
</dbReference>
<accession>A0A2S5KTZ5</accession>
<dbReference type="PROSITE" id="PS51186">
    <property type="entry name" value="GNAT"/>
    <property type="match status" value="1"/>
</dbReference>
<proteinExistence type="predicted"/>
<dbReference type="EMBL" id="PRLP01000016">
    <property type="protein sequence ID" value="PPC78337.1"/>
    <property type="molecule type" value="Genomic_DNA"/>
</dbReference>
<feature type="domain" description="N-acetyltransferase" evidence="1">
    <location>
        <begin position="11"/>
        <end position="174"/>
    </location>
</feature>
<protein>
    <submittedName>
        <fullName evidence="2">GNAT family N-acetyltransferase</fullName>
    </submittedName>
</protein>
<dbReference type="PANTHER" id="PTHR43072">
    <property type="entry name" value="N-ACETYLTRANSFERASE"/>
    <property type="match status" value="1"/>
</dbReference>
<dbReference type="InterPro" id="IPR016181">
    <property type="entry name" value="Acyl_CoA_acyltransferase"/>
</dbReference>
<dbReference type="SUPFAM" id="SSF55729">
    <property type="entry name" value="Acyl-CoA N-acyltransferases (Nat)"/>
    <property type="match status" value="1"/>
</dbReference>
<dbReference type="Proteomes" id="UP000238196">
    <property type="component" value="Unassembled WGS sequence"/>
</dbReference>
<dbReference type="AlphaFoldDB" id="A0A2S5KTZ5"/>
<dbReference type="GO" id="GO:0016747">
    <property type="term" value="F:acyltransferase activity, transferring groups other than amino-acyl groups"/>
    <property type="evidence" value="ECO:0007669"/>
    <property type="project" value="InterPro"/>
</dbReference>
<dbReference type="InterPro" id="IPR000182">
    <property type="entry name" value="GNAT_dom"/>
</dbReference>
<name>A0A2S5KTZ5_9PROT</name>
<gene>
    <name evidence="2" type="ORF">C4K68_05735</name>
</gene>
<comment type="caution">
    <text evidence="2">The sequence shown here is derived from an EMBL/GenBank/DDBJ whole genome shotgun (WGS) entry which is preliminary data.</text>
</comment>
<reference evidence="2 3" key="1">
    <citation type="submission" date="2018-02" db="EMBL/GenBank/DDBJ databases">
        <title>novel marine gammaproteobacteria from coastal saline agro ecosystem.</title>
        <authorList>
            <person name="Krishnan R."/>
            <person name="Ramesh Kumar N."/>
        </authorList>
    </citation>
    <scope>NUCLEOTIDE SEQUENCE [LARGE SCALE GENOMIC DNA]</scope>
    <source>
        <strain evidence="2 3">228</strain>
    </source>
</reference>
<sequence length="183" mass="20220">MSAVQPSLSPLSIRDAQPADMAAVQAIYAHHVLHGSASFEEVPPDVAEMSQRHAAVVSRGLPFLVAEWEQQVVGYCYASLYRPRPAYRYAIEDSVYLHTDARGRGLGTALLTELIRRCELGPWRQMIAVVADSGEPASMALHQRLGFMQVGTLNAVGYKFGRWIDTAFLQRPLNSGQHSDPEQ</sequence>